<reference evidence="1" key="1">
    <citation type="submission" date="2024-04" db="EMBL/GenBank/DDBJ databases">
        <authorList>
            <consortium name="Molecular Ecology Group"/>
        </authorList>
    </citation>
    <scope>NUCLEOTIDE SEQUENCE</scope>
</reference>
<dbReference type="AlphaFoldDB" id="A0AAV2NFK2"/>
<sequence length="89" mass="10148">MIYSDGAVFCNIMLSESIRISVIDKSSSNLNQNEKEESVNDVELQILLEDYIKVYNNLAAVLIKTEAYDAVLENIKRFEVSTTKRETII</sequence>
<protein>
    <submittedName>
        <fullName evidence="1">Uncharacterized protein</fullName>
    </submittedName>
</protein>
<dbReference type="EMBL" id="OZ034837">
    <property type="protein sequence ID" value="CAL1678593.1"/>
    <property type="molecule type" value="Genomic_DNA"/>
</dbReference>
<dbReference type="Proteomes" id="UP001497644">
    <property type="component" value="Chromosome 14"/>
</dbReference>
<gene>
    <name evidence="1" type="ORF">LPLAT_LOCUS4413</name>
</gene>
<name>A0AAV2NFK2_9HYME</name>
<proteinExistence type="predicted"/>
<evidence type="ECO:0000313" key="1">
    <source>
        <dbReference type="EMBL" id="CAL1678593.1"/>
    </source>
</evidence>
<accession>A0AAV2NFK2</accession>
<organism evidence="1 2">
    <name type="scientific">Lasius platythorax</name>
    <dbReference type="NCBI Taxonomy" id="488582"/>
    <lineage>
        <taxon>Eukaryota</taxon>
        <taxon>Metazoa</taxon>
        <taxon>Ecdysozoa</taxon>
        <taxon>Arthropoda</taxon>
        <taxon>Hexapoda</taxon>
        <taxon>Insecta</taxon>
        <taxon>Pterygota</taxon>
        <taxon>Neoptera</taxon>
        <taxon>Endopterygota</taxon>
        <taxon>Hymenoptera</taxon>
        <taxon>Apocrita</taxon>
        <taxon>Aculeata</taxon>
        <taxon>Formicoidea</taxon>
        <taxon>Formicidae</taxon>
        <taxon>Formicinae</taxon>
        <taxon>Lasius</taxon>
        <taxon>Lasius</taxon>
    </lineage>
</organism>
<keyword evidence="2" id="KW-1185">Reference proteome</keyword>
<evidence type="ECO:0000313" key="2">
    <source>
        <dbReference type="Proteomes" id="UP001497644"/>
    </source>
</evidence>